<dbReference type="Gene3D" id="1.10.238.10">
    <property type="entry name" value="EF-hand"/>
    <property type="match status" value="1"/>
</dbReference>
<dbReference type="GO" id="GO:0046785">
    <property type="term" value="P:microtubule polymerization"/>
    <property type="evidence" value="ECO:0007669"/>
    <property type="project" value="InterPro"/>
</dbReference>
<dbReference type="Pfam" id="PF05517">
    <property type="entry name" value="p25-alpha"/>
    <property type="match status" value="1"/>
</dbReference>
<accession>A0AAV4MD87</accession>
<dbReference type="GO" id="GO:0015631">
    <property type="term" value="F:tubulin binding"/>
    <property type="evidence" value="ECO:0007669"/>
    <property type="project" value="InterPro"/>
</dbReference>
<sequence length="98" mass="10886">MASDKGLQTKFELQCKSSGAKEDKLTIQSIQKWLKESGVIGKDTGIADSDVQTAWTAIVKDKKELDFSQFKELIANLAKEKKVELKLLMDKLASEAPK</sequence>
<dbReference type="SUPFAM" id="SSF47473">
    <property type="entry name" value="EF-hand"/>
    <property type="match status" value="1"/>
</dbReference>
<organism evidence="2 3">
    <name type="scientific">Caerostris darwini</name>
    <dbReference type="NCBI Taxonomy" id="1538125"/>
    <lineage>
        <taxon>Eukaryota</taxon>
        <taxon>Metazoa</taxon>
        <taxon>Ecdysozoa</taxon>
        <taxon>Arthropoda</taxon>
        <taxon>Chelicerata</taxon>
        <taxon>Arachnida</taxon>
        <taxon>Araneae</taxon>
        <taxon>Araneomorphae</taxon>
        <taxon>Entelegynae</taxon>
        <taxon>Araneoidea</taxon>
        <taxon>Araneidae</taxon>
        <taxon>Caerostris</taxon>
    </lineage>
</organism>
<comment type="caution">
    <text evidence="2">The sequence shown here is derived from an EMBL/GenBank/DDBJ whole genome shotgun (WGS) entry which is preliminary data.</text>
</comment>
<dbReference type="InterPro" id="IPR011992">
    <property type="entry name" value="EF-hand-dom_pair"/>
</dbReference>
<proteinExistence type="inferred from homology"/>
<dbReference type="AlphaFoldDB" id="A0AAV4MD87"/>
<dbReference type="EMBL" id="BPLQ01000265">
    <property type="protein sequence ID" value="GIX69371.1"/>
    <property type="molecule type" value="Genomic_DNA"/>
</dbReference>
<evidence type="ECO:0000313" key="3">
    <source>
        <dbReference type="Proteomes" id="UP001054837"/>
    </source>
</evidence>
<evidence type="ECO:0000313" key="2">
    <source>
        <dbReference type="EMBL" id="GIX69371.1"/>
    </source>
</evidence>
<dbReference type="InterPro" id="IPR008907">
    <property type="entry name" value="TPP/p25"/>
</dbReference>
<evidence type="ECO:0000256" key="1">
    <source>
        <dbReference type="ARBA" id="ARBA00010994"/>
    </source>
</evidence>
<protein>
    <submittedName>
        <fullName evidence="2">EF-hand domain-containing protein</fullName>
    </submittedName>
</protein>
<comment type="similarity">
    <text evidence="1">Belongs to the TPPP family.</text>
</comment>
<name>A0AAV4MD87_9ARAC</name>
<reference evidence="2 3" key="1">
    <citation type="submission" date="2021-06" db="EMBL/GenBank/DDBJ databases">
        <title>Caerostris darwini draft genome.</title>
        <authorList>
            <person name="Kono N."/>
            <person name="Arakawa K."/>
        </authorList>
    </citation>
    <scope>NUCLEOTIDE SEQUENCE [LARGE SCALE GENOMIC DNA]</scope>
</reference>
<dbReference type="Proteomes" id="UP001054837">
    <property type="component" value="Unassembled WGS sequence"/>
</dbReference>
<gene>
    <name evidence="2" type="primary">AVEN_265500_1</name>
    <name evidence="2" type="ORF">CDAR_429531</name>
</gene>
<keyword evidence="3" id="KW-1185">Reference proteome</keyword>